<evidence type="ECO:0000313" key="2">
    <source>
        <dbReference type="Proteomes" id="UP000636960"/>
    </source>
</evidence>
<name>A0A919K635_9ACTN</name>
<accession>A0A919K635</accession>
<keyword evidence="2" id="KW-1185">Reference proteome</keyword>
<organism evidence="1 2">
    <name type="scientific">Paractinoplanes rishiriensis</name>
    <dbReference type="NCBI Taxonomy" id="1050105"/>
    <lineage>
        <taxon>Bacteria</taxon>
        <taxon>Bacillati</taxon>
        <taxon>Actinomycetota</taxon>
        <taxon>Actinomycetes</taxon>
        <taxon>Micromonosporales</taxon>
        <taxon>Micromonosporaceae</taxon>
        <taxon>Paractinoplanes</taxon>
    </lineage>
</organism>
<dbReference type="Proteomes" id="UP000636960">
    <property type="component" value="Unassembled WGS sequence"/>
</dbReference>
<dbReference type="EMBL" id="BOMV01000076">
    <property type="protein sequence ID" value="GIE99595.1"/>
    <property type="molecule type" value="Genomic_DNA"/>
</dbReference>
<dbReference type="RefSeq" id="WP_203786583.1">
    <property type="nucleotide sequence ID" value="NZ_BOMV01000076.1"/>
</dbReference>
<evidence type="ECO:0000313" key="1">
    <source>
        <dbReference type="EMBL" id="GIE99595.1"/>
    </source>
</evidence>
<dbReference type="AlphaFoldDB" id="A0A919K635"/>
<proteinExistence type="predicted"/>
<gene>
    <name evidence="1" type="ORF">Ari01nite_70600</name>
</gene>
<sequence length="283" mass="29487">MRLADLNGRSVAVWGTGPHARAAVRAVKTYEPTRLIAVDHTAGFLAVPWDDEPAPLAGGDHAHSALVTAEVVIRTPDVPGDHEWLADLRARGVAVTTGSTLWLADNAARTVAVTGGASRALATGLTAYLLKAFDRVVASGEPALALSPADEYVIELPAAECTAETRPPHVTVVTAGEPEPAVLDLLRRGCEMIVVDGTDLALRDAIRGLTDLNGFPPIPAAADDSRFRIEDGQVFCSDEPLFPSDLVRTDGPALCVALAVLDGLGIDVPGARDELAAAVKAFG</sequence>
<comment type="caution">
    <text evidence="1">The sequence shown here is derived from an EMBL/GenBank/DDBJ whole genome shotgun (WGS) entry which is preliminary data.</text>
</comment>
<protein>
    <submittedName>
        <fullName evidence="1">Uncharacterized protein</fullName>
    </submittedName>
</protein>
<reference evidence="1" key="1">
    <citation type="submission" date="2021-01" db="EMBL/GenBank/DDBJ databases">
        <title>Whole genome shotgun sequence of Actinoplanes rishiriensis NBRC 108556.</title>
        <authorList>
            <person name="Komaki H."/>
            <person name="Tamura T."/>
        </authorList>
    </citation>
    <scope>NUCLEOTIDE SEQUENCE</scope>
    <source>
        <strain evidence="1">NBRC 108556</strain>
    </source>
</reference>